<evidence type="ECO:0000313" key="3">
    <source>
        <dbReference type="Proteomes" id="UP001237642"/>
    </source>
</evidence>
<dbReference type="AlphaFoldDB" id="A0AAD8IC90"/>
<dbReference type="InterPro" id="IPR039777">
    <property type="entry name" value="IFRD"/>
</dbReference>
<evidence type="ECO:0000259" key="1">
    <source>
        <dbReference type="Pfam" id="PF05004"/>
    </source>
</evidence>
<reference evidence="2" key="2">
    <citation type="submission" date="2023-05" db="EMBL/GenBank/DDBJ databases">
        <authorList>
            <person name="Schelkunov M.I."/>
        </authorList>
    </citation>
    <scope>NUCLEOTIDE SEQUENCE</scope>
    <source>
        <strain evidence="2">Hsosn_3</strain>
        <tissue evidence="2">Leaf</tissue>
    </source>
</reference>
<comment type="caution">
    <text evidence="2">The sequence shown here is derived from an EMBL/GenBank/DDBJ whole genome shotgun (WGS) entry which is preliminary data.</text>
</comment>
<accession>A0AAD8IC90</accession>
<sequence>MQNYAKFNKDDRSIRIAAGEGLALIFEIGNLVKFSVSATGPSDSSNPDGKNSREFTHVQGLRAKILNQVRSLSVEAGGKGSAKKDLNSQRNTFRDVLEFLEDGFSPETSMKIGGESLSTTSWSELIQLNFLKHFLGGGFVKQMQDKEVLHDIFGFTPKRNLLSGTQKLSGTEKIVYDCDMGSS</sequence>
<dbReference type="PANTHER" id="PTHR12354:SF1">
    <property type="entry name" value="INTERFERON-RELATED DEVELOPMENTAL REGULATOR 1"/>
    <property type="match status" value="1"/>
</dbReference>
<organism evidence="2 3">
    <name type="scientific">Heracleum sosnowskyi</name>
    <dbReference type="NCBI Taxonomy" id="360622"/>
    <lineage>
        <taxon>Eukaryota</taxon>
        <taxon>Viridiplantae</taxon>
        <taxon>Streptophyta</taxon>
        <taxon>Embryophyta</taxon>
        <taxon>Tracheophyta</taxon>
        <taxon>Spermatophyta</taxon>
        <taxon>Magnoliopsida</taxon>
        <taxon>eudicotyledons</taxon>
        <taxon>Gunneridae</taxon>
        <taxon>Pentapetalae</taxon>
        <taxon>asterids</taxon>
        <taxon>campanulids</taxon>
        <taxon>Apiales</taxon>
        <taxon>Apiaceae</taxon>
        <taxon>Apioideae</taxon>
        <taxon>apioid superclade</taxon>
        <taxon>Tordylieae</taxon>
        <taxon>Tordyliinae</taxon>
        <taxon>Heracleum</taxon>
    </lineage>
</organism>
<dbReference type="Pfam" id="PF05004">
    <property type="entry name" value="IFRD"/>
    <property type="match status" value="1"/>
</dbReference>
<dbReference type="InterPro" id="IPR007701">
    <property type="entry name" value="Interferon-rel_develop_reg_N"/>
</dbReference>
<dbReference type="PANTHER" id="PTHR12354">
    <property type="entry name" value="INTERFERON-RELATED DEVELOPMENTAL REGULATOR"/>
    <property type="match status" value="1"/>
</dbReference>
<evidence type="ECO:0000313" key="2">
    <source>
        <dbReference type="EMBL" id="KAK1381295.1"/>
    </source>
</evidence>
<proteinExistence type="predicted"/>
<dbReference type="Proteomes" id="UP001237642">
    <property type="component" value="Unassembled WGS sequence"/>
</dbReference>
<dbReference type="EMBL" id="JAUIZM010000006">
    <property type="protein sequence ID" value="KAK1381295.1"/>
    <property type="molecule type" value="Genomic_DNA"/>
</dbReference>
<reference evidence="2" key="1">
    <citation type="submission" date="2023-02" db="EMBL/GenBank/DDBJ databases">
        <title>Genome of toxic invasive species Heracleum sosnowskyi carries increased number of genes despite the absence of recent whole-genome duplications.</title>
        <authorList>
            <person name="Schelkunov M."/>
            <person name="Shtratnikova V."/>
            <person name="Makarenko M."/>
            <person name="Klepikova A."/>
            <person name="Omelchenko D."/>
            <person name="Novikova G."/>
            <person name="Obukhova E."/>
            <person name="Bogdanov V."/>
            <person name="Penin A."/>
            <person name="Logacheva M."/>
        </authorList>
    </citation>
    <scope>NUCLEOTIDE SEQUENCE</scope>
    <source>
        <strain evidence="2">Hsosn_3</strain>
        <tissue evidence="2">Leaf</tissue>
    </source>
</reference>
<protein>
    <submittedName>
        <fullName evidence="2">Interferon-related developmental regulator 1</fullName>
    </submittedName>
</protein>
<gene>
    <name evidence="2" type="ORF">POM88_028039</name>
</gene>
<keyword evidence="3" id="KW-1185">Reference proteome</keyword>
<feature type="domain" description="Interferon-related developmental regulator N-terminal" evidence="1">
    <location>
        <begin position="8"/>
        <end position="101"/>
    </location>
</feature>
<name>A0AAD8IC90_9APIA</name>